<evidence type="ECO:0000313" key="2">
    <source>
        <dbReference type="Proteomes" id="UP001328107"/>
    </source>
</evidence>
<gene>
    <name evidence="1" type="ORF">PMAYCL1PPCAC_31350</name>
</gene>
<name>A0AAN5IEJ8_9BILA</name>
<protein>
    <submittedName>
        <fullName evidence="1">Uncharacterized protein</fullName>
    </submittedName>
</protein>
<dbReference type="AlphaFoldDB" id="A0AAN5IEJ8"/>
<sequence>MISAMNYHRASFYNLHGQNISIILPFAEAEFLLNQLTYLIREASCSSLAIRPSFPEVLALASNFLEGKTVSTLSFDVSQSSSTFLIHLIDLFNVTSLRLNLFTSVSDSYLINLGGTVDSMSISDRNCCSPCFSMRNSREVLHLTIEIFSEKCSRLDIADTYVDFSFTDASWLYLRLRTKKIHFTARTTMGPLSFPPIGIVKEGKNVWDMNRLTVKN</sequence>
<dbReference type="EMBL" id="BTRK01000006">
    <property type="protein sequence ID" value="GMR61155.1"/>
    <property type="molecule type" value="Genomic_DNA"/>
</dbReference>
<reference evidence="2" key="1">
    <citation type="submission" date="2022-10" db="EMBL/GenBank/DDBJ databases">
        <title>Genome assembly of Pristionchus species.</title>
        <authorList>
            <person name="Yoshida K."/>
            <person name="Sommer R.J."/>
        </authorList>
    </citation>
    <scope>NUCLEOTIDE SEQUENCE [LARGE SCALE GENOMIC DNA]</scope>
    <source>
        <strain evidence="2">RS5460</strain>
    </source>
</reference>
<keyword evidence="2" id="KW-1185">Reference proteome</keyword>
<organism evidence="1 2">
    <name type="scientific">Pristionchus mayeri</name>
    <dbReference type="NCBI Taxonomy" id="1317129"/>
    <lineage>
        <taxon>Eukaryota</taxon>
        <taxon>Metazoa</taxon>
        <taxon>Ecdysozoa</taxon>
        <taxon>Nematoda</taxon>
        <taxon>Chromadorea</taxon>
        <taxon>Rhabditida</taxon>
        <taxon>Rhabditina</taxon>
        <taxon>Diplogasteromorpha</taxon>
        <taxon>Diplogasteroidea</taxon>
        <taxon>Neodiplogasteridae</taxon>
        <taxon>Pristionchus</taxon>
    </lineage>
</organism>
<comment type="caution">
    <text evidence="1">The sequence shown here is derived from an EMBL/GenBank/DDBJ whole genome shotgun (WGS) entry which is preliminary data.</text>
</comment>
<dbReference type="Proteomes" id="UP001328107">
    <property type="component" value="Unassembled WGS sequence"/>
</dbReference>
<proteinExistence type="predicted"/>
<accession>A0AAN5IEJ8</accession>
<evidence type="ECO:0000313" key="1">
    <source>
        <dbReference type="EMBL" id="GMR61155.1"/>
    </source>
</evidence>